<reference evidence="2 3" key="1">
    <citation type="journal article" date="2024" name="IMA Fungus">
        <title>IMA Genome - F19 : A genome assembly and annotation guide to empower mycologists, including annotated draft genome sequences of Ceratocystis pirilliformis, Diaporthe australafricana, Fusarium ophioides, Paecilomyces lecythidis, and Sporothrix stenoceras.</title>
        <authorList>
            <person name="Aylward J."/>
            <person name="Wilson A.M."/>
            <person name="Visagie C.M."/>
            <person name="Spraker J."/>
            <person name="Barnes I."/>
            <person name="Buitendag C."/>
            <person name="Ceriani C."/>
            <person name="Del Mar Angel L."/>
            <person name="du Plessis D."/>
            <person name="Fuchs T."/>
            <person name="Gasser K."/>
            <person name="Kramer D."/>
            <person name="Li W."/>
            <person name="Munsamy K."/>
            <person name="Piso A."/>
            <person name="Price J.L."/>
            <person name="Sonnekus B."/>
            <person name="Thomas C."/>
            <person name="van der Nest A."/>
            <person name="van Dijk A."/>
            <person name="van Heerden A."/>
            <person name="van Vuuren N."/>
            <person name="Yilmaz N."/>
            <person name="Duong T.A."/>
            <person name="van der Merwe N.A."/>
            <person name="Wingfield M.J."/>
            <person name="Wingfield B.D."/>
        </authorList>
    </citation>
    <scope>NUCLEOTIDE SEQUENCE [LARGE SCALE GENOMIC DNA]</scope>
    <source>
        <strain evidence="2 3">CMW 18300</strain>
    </source>
</reference>
<accession>A0ABR3WDJ4</accession>
<proteinExistence type="predicted"/>
<evidence type="ECO:0000313" key="3">
    <source>
        <dbReference type="Proteomes" id="UP001583177"/>
    </source>
</evidence>
<evidence type="ECO:0000313" key="2">
    <source>
        <dbReference type="EMBL" id="KAL1859535.1"/>
    </source>
</evidence>
<gene>
    <name evidence="2" type="ORF">Daus18300_009536</name>
</gene>
<keyword evidence="1" id="KW-1133">Transmembrane helix</keyword>
<keyword evidence="3" id="KW-1185">Reference proteome</keyword>
<protein>
    <submittedName>
        <fullName evidence="2">Uncharacterized protein</fullName>
    </submittedName>
</protein>
<organism evidence="2 3">
    <name type="scientific">Diaporthe australafricana</name>
    <dbReference type="NCBI Taxonomy" id="127596"/>
    <lineage>
        <taxon>Eukaryota</taxon>
        <taxon>Fungi</taxon>
        <taxon>Dikarya</taxon>
        <taxon>Ascomycota</taxon>
        <taxon>Pezizomycotina</taxon>
        <taxon>Sordariomycetes</taxon>
        <taxon>Sordariomycetidae</taxon>
        <taxon>Diaporthales</taxon>
        <taxon>Diaporthaceae</taxon>
        <taxon>Diaporthe</taxon>
    </lineage>
</organism>
<keyword evidence="1" id="KW-0812">Transmembrane</keyword>
<dbReference type="EMBL" id="JAWRVE010000098">
    <property type="protein sequence ID" value="KAL1859535.1"/>
    <property type="molecule type" value="Genomic_DNA"/>
</dbReference>
<keyword evidence="1" id="KW-0472">Membrane</keyword>
<dbReference type="Proteomes" id="UP001583177">
    <property type="component" value="Unassembled WGS sequence"/>
</dbReference>
<name>A0ABR3WDJ4_9PEZI</name>
<comment type="caution">
    <text evidence="2">The sequence shown here is derived from an EMBL/GenBank/DDBJ whole genome shotgun (WGS) entry which is preliminary data.</text>
</comment>
<sequence length="135" mass="14773">MAMGSSHSDGAALIQSSTAWIIGAFLVLILIVVLLTIALRMLYVRKWKQRYEMVQDPARDVEGAGGAQNRPRKLSEIDTRYAPAAPAPATMAMRASVDEGEIARSEALHGYYAPPSEVTYNSTVERGEDRKTAFT</sequence>
<feature type="transmembrane region" description="Helical" evidence="1">
    <location>
        <begin position="20"/>
        <end position="43"/>
    </location>
</feature>
<evidence type="ECO:0000256" key="1">
    <source>
        <dbReference type="SAM" id="Phobius"/>
    </source>
</evidence>